<dbReference type="InterPro" id="IPR050261">
    <property type="entry name" value="FrsA_esterase"/>
</dbReference>
<dbReference type="SUPFAM" id="SSF53474">
    <property type="entry name" value="alpha/beta-Hydrolases"/>
    <property type="match status" value="1"/>
</dbReference>
<comment type="similarity">
    <text evidence="1">Belongs to the AB hydrolase superfamily.</text>
</comment>
<dbReference type="Gene3D" id="3.40.50.1820">
    <property type="entry name" value="alpha/beta hydrolase"/>
    <property type="match status" value="1"/>
</dbReference>
<comment type="caution">
    <text evidence="3">The sequence shown here is derived from an EMBL/GenBank/DDBJ whole genome shotgun (WGS) entry which is preliminary data.</text>
</comment>
<protein>
    <recommendedName>
        <fullName evidence="2">Peptidase S9 prolyl oligopeptidase catalytic domain-containing protein</fullName>
    </recommendedName>
</protein>
<dbReference type="Proteomes" id="UP001385809">
    <property type="component" value="Unassembled WGS sequence"/>
</dbReference>
<evidence type="ECO:0000313" key="3">
    <source>
        <dbReference type="EMBL" id="MEJ2868270.1"/>
    </source>
</evidence>
<keyword evidence="4" id="KW-1185">Reference proteome</keyword>
<proteinExistence type="inferred from homology"/>
<gene>
    <name evidence="3" type="ORF">WCD74_10865</name>
</gene>
<evidence type="ECO:0000259" key="2">
    <source>
        <dbReference type="Pfam" id="PF00326"/>
    </source>
</evidence>
<sequence length="410" mass="44395">MFGHATTRRPFFSDNGFQFAVEVTLGGVRHGAADPGDVLSTIARIPDGRPEAWVAEWTATADRVADEARSAEAAGHRASAAARWLRAANYYARATDSADTAEVFTGLWEHHRDAWDRFCDLTTAIGDLAIERIAVPYGGSTLPGYVFTRPGAGPRRTLVFVNGSDGSVVSAWTDGAADALARGWTVVTVDGPGQNAALVRQGIPFRPDWEAVLTPLIDHVITRDDVDGDRIAVLGLSQGGFWVPRAVAHEHRVAAAVADPGVVDVSTAGLANLPGFLRRTLDAGEKHMFDQEMAWGLRFSRGGLATTLAWRMRPYGVDSPYDFFTAAQQYRLTPDDLAGIRCPMLITDPEHEQFWPGQSAELARSLTCPVTVVPFTAAEGADRHCEPLAPALRGERILDWLDDTVPADPR</sequence>
<evidence type="ECO:0000256" key="1">
    <source>
        <dbReference type="ARBA" id="ARBA00008645"/>
    </source>
</evidence>
<organism evidence="3 4">
    <name type="scientific">Actinomycetospora aurantiaca</name>
    <dbReference type="NCBI Taxonomy" id="3129233"/>
    <lineage>
        <taxon>Bacteria</taxon>
        <taxon>Bacillati</taxon>
        <taxon>Actinomycetota</taxon>
        <taxon>Actinomycetes</taxon>
        <taxon>Pseudonocardiales</taxon>
        <taxon>Pseudonocardiaceae</taxon>
        <taxon>Actinomycetospora</taxon>
    </lineage>
</organism>
<name>A0ABU8MLS1_9PSEU</name>
<dbReference type="Gene3D" id="1.20.1440.110">
    <property type="entry name" value="acylaminoacyl peptidase"/>
    <property type="match status" value="1"/>
</dbReference>
<dbReference type="Pfam" id="PF00326">
    <property type="entry name" value="Peptidase_S9"/>
    <property type="match status" value="1"/>
</dbReference>
<dbReference type="PANTHER" id="PTHR22946">
    <property type="entry name" value="DIENELACTONE HYDROLASE DOMAIN-CONTAINING PROTEIN-RELATED"/>
    <property type="match status" value="1"/>
</dbReference>
<accession>A0ABU8MLS1</accession>
<feature type="domain" description="Peptidase S9 prolyl oligopeptidase catalytic" evidence="2">
    <location>
        <begin position="217"/>
        <end position="271"/>
    </location>
</feature>
<dbReference type="PANTHER" id="PTHR22946:SF12">
    <property type="entry name" value="CONIDIAL PIGMENT BIOSYNTHESIS PROTEIN AYG1 (AFU_ORTHOLOGUE AFUA_2G17550)"/>
    <property type="match status" value="1"/>
</dbReference>
<evidence type="ECO:0000313" key="4">
    <source>
        <dbReference type="Proteomes" id="UP001385809"/>
    </source>
</evidence>
<dbReference type="EMBL" id="JBBEGN010000004">
    <property type="protein sequence ID" value="MEJ2868270.1"/>
    <property type="molecule type" value="Genomic_DNA"/>
</dbReference>
<dbReference type="InterPro" id="IPR001375">
    <property type="entry name" value="Peptidase_S9_cat"/>
</dbReference>
<dbReference type="RefSeq" id="WP_337694881.1">
    <property type="nucleotide sequence ID" value="NZ_JBBEGN010000004.1"/>
</dbReference>
<dbReference type="InterPro" id="IPR029058">
    <property type="entry name" value="AB_hydrolase_fold"/>
</dbReference>
<reference evidence="3 4" key="1">
    <citation type="submission" date="2024-03" db="EMBL/GenBank/DDBJ databases">
        <title>Actinomycetospora sp. OC33-EN08, a novel actinomycete isolated from wild orchid (Aerides multiflora).</title>
        <authorList>
            <person name="Suriyachadkun C."/>
        </authorList>
    </citation>
    <scope>NUCLEOTIDE SEQUENCE [LARGE SCALE GENOMIC DNA]</scope>
    <source>
        <strain evidence="3 4">OC33-EN08</strain>
    </source>
</reference>